<dbReference type="InterPro" id="IPR007110">
    <property type="entry name" value="Ig-like_dom"/>
</dbReference>
<sequence length="114" mass="12379">MYTVALLKSGIYQVDPFGEDVINSFFQALSDNTILTTSQTIYCLASTEDTLRFNWVYINADGIATTLPHVMGTSKGVSALYINTANPGSYSCEATLNDGTKSIYTVILAPTLYT</sequence>
<comment type="caution">
    <text evidence="2">The sequence shown here is derived from an EMBL/GenBank/DDBJ whole genome shotgun (WGS) entry which is preliminary data.</text>
</comment>
<dbReference type="PROSITE" id="PS50835">
    <property type="entry name" value="IG_LIKE"/>
    <property type="match status" value="1"/>
</dbReference>
<reference evidence="2 3" key="1">
    <citation type="journal article" date="2023" name="BMC Biol.">
        <title>The compact genome of the sponge Oopsacas minuta (Hexactinellida) is lacking key metazoan core genes.</title>
        <authorList>
            <person name="Santini S."/>
            <person name="Schenkelaars Q."/>
            <person name="Jourda C."/>
            <person name="Duchesne M."/>
            <person name="Belahbib H."/>
            <person name="Rocher C."/>
            <person name="Selva M."/>
            <person name="Riesgo A."/>
            <person name="Vervoort M."/>
            <person name="Leys S.P."/>
            <person name="Kodjabachian L."/>
            <person name="Le Bivic A."/>
            <person name="Borchiellini C."/>
            <person name="Claverie J.M."/>
            <person name="Renard E."/>
        </authorList>
    </citation>
    <scope>NUCLEOTIDE SEQUENCE [LARGE SCALE GENOMIC DNA]</scope>
    <source>
        <strain evidence="2">SPO-2</strain>
    </source>
</reference>
<organism evidence="2 3">
    <name type="scientific">Oopsacas minuta</name>
    <dbReference type="NCBI Taxonomy" id="111878"/>
    <lineage>
        <taxon>Eukaryota</taxon>
        <taxon>Metazoa</taxon>
        <taxon>Porifera</taxon>
        <taxon>Hexactinellida</taxon>
        <taxon>Hexasterophora</taxon>
        <taxon>Lyssacinosida</taxon>
        <taxon>Leucopsacidae</taxon>
        <taxon>Oopsacas</taxon>
    </lineage>
</organism>
<proteinExistence type="predicted"/>
<dbReference type="Proteomes" id="UP001165289">
    <property type="component" value="Unassembled WGS sequence"/>
</dbReference>
<protein>
    <recommendedName>
        <fullName evidence="1">Ig-like domain-containing protein</fullName>
    </recommendedName>
</protein>
<accession>A0AAV7JC24</accession>
<name>A0AAV7JC24_9METZ</name>
<evidence type="ECO:0000313" key="2">
    <source>
        <dbReference type="EMBL" id="KAI6646293.1"/>
    </source>
</evidence>
<feature type="non-terminal residue" evidence="2">
    <location>
        <position position="114"/>
    </location>
</feature>
<keyword evidence="3" id="KW-1185">Reference proteome</keyword>
<gene>
    <name evidence="2" type="ORF">LOD99_9245</name>
</gene>
<feature type="domain" description="Ig-like" evidence="1">
    <location>
        <begin position="16"/>
        <end position="104"/>
    </location>
</feature>
<dbReference type="EMBL" id="JAKMXF010000356">
    <property type="protein sequence ID" value="KAI6646293.1"/>
    <property type="molecule type" value="Genomic_DNA"/>
</dbReference>
<evidence type="ECO:0000313" key="3">
    <source>
        <dbReference type="Proteomes" id="UP001165289"/>
    </source>
</evidence>
<evidence type="ECO:0000259" key="1">
    <source>
        <dbReference type="PROSITE" id="PS50835"/>
    </source>
</evidence>
<dbReference type="AlphaFoldDB" id="A0AAV7JC24"/>